<comment type="caution">
    <text evidence="1">The sequence shown here is derived from an EMBL/GenBank/DDBJ whole genome shotgun (WGS) entry which is preliminary data.</text>
</comment>
<evidence type="ECO:0000313" key="2">
    <source>
        <dbReference type="Proteomes" id="UP001629113"/>
    </source>
</evidence>
<dbReference type="InterPro" id="IPR013950">
    <property type="entry name" value="Mis14/Nsl1"/>
</dbReference>
<organism evidence="1 2">
    <name type="scientific">Phlyctema vagabunda</name>
    <dbReference type="NCBI Taxonomy" id="108571"/>
    <lineage>
        <taxon>Eukaryota</taxon>
        <taxon>Fungi</taxon>
        <taxon>Dikarya</taxon>
        <taxon>Ascomycota</taxon>
        <taxon>Pezizomycotina</taxon>
        <taxon>Leotiomycetes</taxon>
        <taxon>Helotiales</taxon>
        <taxon>Dermateaceae</taxon>
        <taxon>Phlyctema</taxon>
    </lineage>
</organism>
<dbReference type="Proteomes" id="UP001629113">
    <property type="component" value="Unassembled WGS sequence"/>
</dbReference>
<accession>A0ABR4PSH0</accession>
<dbReference type="Pfam" id="PF08641">
    <property type="entry name" value="Mis14"/>
    <property type="match status" value="1"/>
</dbReference>
<dbReference type="EMBL" id="JBFCZG010000002">
    <property type="protein sequence ID" value="KAL3426286.1"/>
    <property type="molecule type" value="Genomic_DNA"/>
</dbReference>
<name>A0ABR4PSH0_9HELO</name>
<evidence type="ECO:0000313" key="1">
    <source>
        <dbReference type="EMBL" id="KAL3426286.1"/>
    </source>
</evidence>
<proteinExistence type="predicted"/>
<dbReference type="PANTHER" id="PTHR31749">
    <property type="entry name" value="KINETOCHORE-ASSOCIATED PROTEIN NSL1 HOMOLOG"/>
    <property type="match status" value="1"/>
</dbReference>
<dbReference type="PANTHER" id="PTHR31749:SF3">
    <property type="entry name" value="KINETOCHORE-ASSOCIATED PROTEIN NSL1 HOMOLOG"/>
    <property type="match status" value="1"/>
</dbReference>
<reference evidence="1 2" key="1">
    <citation type="submission" date="2024-06" db="EMBL/GenBank/DDBJ databases">
        <title>Complete genome of Phlyctema vagabunda strain 19-DSS-EL-015.</title>
        <authorList>
            <person name="Fiorenzani C."/>
        </authorList>
    </citation>
    <scope>NUCLEOTIDE SEQUENCE [LARGE SCALE GENOMIC DNA]</scope>
    <source>
        <strain evidence="1 2">19-DSS-EL-015</strain>
    </source>
</reference>
<keyword evidence="2" id="KW-1185">Reference proteome</keyword>
<sequence length="222" mass="24805">MADHYRKIELQSPEDLQYLIANVRRVADERIEKDLPPLALPAGQKDELKGRVEELVHDYITRVFTSASPNISINGLDVNPSIVSSSASEKATETEVQVFEAVDGKLQVRTHALIAEEEELIEEIARLKREMPGVAVEHVRTEYREVMDRDDVDLAQAVQLAEAKVQRDLAVSRLDRQEDVEASWRGAVAALKGLSNELPGTVAKTRRAERAADYVAAPERKN</sequence>
<protein>
    <submittedName>
        <fullName evidence="1">Uncharacterized protein</fullName>
    </submittedName>
</protein>
<gene>
    <name evidence="1" type="ORF">PVAG01_03077</name>
</gene>